<dbReference type="Gene3D" id="1.10.510.10">
    <property type="entry name" value="Transferase(Phosphotransferase) domain 1"/>
    <property type="match status" value="1"/>
</dbReference>
<reference evidence="8" key="2">
    <citation type="submission" date="2020-11" db="EMBL/GenBank/DDBJ databases">
        <authorList>
            <person name="McCartney M.A."/>
            <person name="Auch B."/>
            <person name="Kono T."/>
            <person name="Mallez S."/>
            <person name="Becker A."/>
            <person name="Gohl D.M."/>
            <person name="Silverstein K.A.T."/>
            <person name="Koren S."/>
            <person name="Bechman K.B."/>
            <person name="Herman A."/>
            <person name="Abrahante J.E."/>
            <person name="Garbe J."/>
        </authorList>
    </citation>
    <scope>NUCLEOTIDE SEQUENCE</scope>
    <source>
        <strain evidence="8">Duluth1</strain>
        <tissue evidence="8">Whole animal</tissue>
    </source>
</reference>
<gene>
    <name evidence="8" type="ORF">DPMN_091879</name>
</gene>
<keyword evidence="6" id="KW-0829">Tyrosine-protein kinase</keyword>
<dbReference type="GO" id="GO:0004714">
    <property type="term" value="F:transmembrane receptor protein tyrosine kinase activity"/>
    <property type="evidence" value="ECO:0007669"/>
    <property type="project" value="TreeGrafter"/>
</dbReference>
<evidence type="ECO:0000313" key="8">
    <source>
        <dbReference type="EMBL" id="KAH3849476.1"/>
    </source>
</evidence>
<keyword evidence="4" id="KW-0418">Kinase</keyword>
<evidence type="ECO:0000256" key="3">
    <source>
        <dbReference type="ARBA" id="ARBA00022741"/>
    </source>
</evidence>
<keyword evidence="2" id="KW-0808">Transferase</keyword>
<evidence type="ECO:0000256" key="2">
    <source>
        <dbReference type="ARBA" id="ARBA00022679"/>
    </source>
</evidence>
<feature type="domain" description="Protein kinase" evidence="7">
    <location>
        <begin position="1"/>
        <end position="207"/>
    </location>
</feature>
<dbReference type="InterPro" id="IPR001245">
    <property type="entry name" value="Ser-Thr/Tyr_kinase_cat_dom"/>
</dbReference>
<dbReference type="Proteomes" id="UP000828390">
    <property type="component" value="Unassembled WGS sequence"/>
</dbReference>
<comment type="caution">
    <text evidence="8">The sequence shown here is derived from an EMBL/GenBank/DDBJ whole genome shotgun (WGS) entry which is preliminary data.</text>
</comment>
<dbReference type="GO" id="GO:0007169">
    <property type="term" value="P:cell surface receptor protein tyrosine kinase signaling pathway"/>
    <property type="evidence" value="ECO:0007669"/>
    <property type="project" value="TreeGrafter"/>
</dbReference>
<keyword evidence="5" id="KW-0067">ATP-binding</keyword>
<organism evidence="8 9">
    <name type="scientific">Dreissena polymorpha</name>
    <name type="common">Zebra mussel</name>
    <name type="synonym">Mytilus polymorpha</name>
    <dbReference type="NCBI Taxonomy" id="45954"/>
    <lineage>
        <taxon>Eukaryota</taxon>
        <taxon>Metazoa</taxon>
        <taxon>Spiralia</taxon>
        <taxon>Lophotrochozoa</taxon>
        <taxon>Mollusca</taxon>
        <taxon>Bivalvia</taxon>
        <taxon>Autobranchia</taxon>
        <taxon>Heteroconchia</taxon>
        <taxon>Euheterodonta</taxon>
        <taxon>Imparidentia</taxon>
        <taxon>Neoheterodontei</taxon>
        <taxon>Myida</taxon>
        <taxon>Dreissenoidea</taxon>
        <taxon>Dreissenidae</taxon>
        <taxon>Dreissena</taxon>
    </lineage>
</organism>
<keyword evidence="1" id="KW-0597">Phosphoprotein</keyword>
<dbReference type="PROSITE" id="PS00109">
    <property type="entry name" value="PROTEIN_KINASE_TYR"/>
    <property type="match status" value="1"/>
</dbReference>
<dbReference type="OrthoDB" id="28230at2759"/>
<evidence type="ECO:0000259" key="7">
    <source>
        <dbReference type="PROSITE" id="PS50011"/>
    </source>
</evidence>
<dbReference type="SUPFAM" id="SSF56112">
    <property type="entry name" value="Protein kinase-like (PK-like)"/>
    <property type="match status" value="1"/>
</dbReference>
<dbReference type="GO" id="GO:0043235">
    <property type="term" value="C:receptor complex"/>
    <property type="evidence" value="ECO:0007669"/>
    <property type="project" value="TreeGrafter"/>
</dbReference>
<dbReference type="InterPro" id="IPR050122">
    <property type="entry name" value="RTK"/>
</dbReference>
<evidence type="ECO:0000256" key="4">
    <source>
        <dbReference type="ARBA" id="ARBA00022777"/>
    </source>
</evidence>
<sequence length="210" mass="23888">MKQFRNENLVKLYGICSKGEPVLIVTELLNGTLLHWLRTGEGRYIKTPEVVDCAGQIVSGMVYLERKKILHADLAARNVFMDKNVCKLGTFSFASVLKEDEYERPGQELTLPIKWTAPEVLLNGKFSAKADVWSFGILLYELVTLGHTPYVGMTNQETIEKVTHGYRMSQPNTCSPRMYDVMIKCWNARPEERPTFSSLAAFFDSYFDGD</sequence>
<evidence type="ECO:0000256" key="5">
    <source>
        <dbReference type="ARBA" id="ARBA00022840"/>
    </source>
</evidence>
<dbReference type="EMBL" id="JAIWYP010000003">
    <property type="protein sequence ID" value="KAH3849476.1"/>
    <property type="molecule type" value="Genomic_DNA"/>
</dbReference>
<dbReference type="FunFam" id="1.10.510.10:FF:000554">
    <property type="entry name" value="Predicted protein"/>
    <property type="match status" value="1"/>
</dbReference>
<dbReference type="PANTHER" id="PTHR24416">
    <property type="entry name" value="TYROSINE-PROTEIN KINASE RECEPTOR"/>
    <property type="match status" value="1"/>
</dbReference>
<dbReference type="AlphaFoldDB" id="A0A9D4L2V1"/>
<evidence type="ECO:0000256" key="1">
    <source>
        <dbReference type="ARBA" id="ARBA00022553"/>
    </source>
</evidence>
<evidence type="ECO:0000313" key="9">
    <source>
        <dbReference type="Proteomes" id="UP000828390"/>
    </source>
</evidence>
<keyword evidence="3" id="KW-0547">Nucleotide-binding</keyword>
<dbReference type="PANTHER" id="PTHR24416:SF611">
    <property type="entry name" value="TYROSINE-PROTEIN KINASE TRANSMEMBRANE RECEPTOR ROR"/>
    <property type="match status" value="1"/>
</dbReference>
<dbReference type="InterPro" id="IPR011009">
    <property type="entry name" value="Kinase-like_dom_sf"/>
</dbReference>
<dbReference type="InterPro" id="IPR000719">
    <property type="entry name" value="Prot_kinase_dom"/>
</dbReference>
<evidence type="ECO:0000256" key="6">
    <source>
        <dbReference type="ARBA" id="ARBA00023137"/>
    </source>
</evidence>
<keyword evidence="9" id="KW-1185">Reference proteome</keyword>
<dbReference type="Pfam" id="PF07714">
    <property type="entry name" value="PK_Tyr_Ser-Thr"/>
    <property type="match status" value="1"/>
</dbReference>
<name>A0A9D4L2V1_DREPO</name>
<dbReference type="PRINTS" id="PR00109">
    <property type="entry name" value="TYRKINASE"/>
</dbReference>
<accession>A0A9D4L2V1</accession>
<reference evidence="8" key="1">
    <citation type="journal article" date="2019" name="bioRxiv">
        <title>The Genome of the Zebra Mussel, Dreissena polymorpha: A Resource for Invasive Species Research.</title>
        <authorList>
            <person name="McCartney M.A."/>
            <person name="Auch B."/>
            <person name="Kono T."/>
            <person name="Mallez S."/>
            <person name="Zhang Y."/>
            <person name="Obille A."/>
            <person name="Becker A."/>
            <person name="Abrahante J.E."/>
            <person name="Garbe J."/>
            <person name="Badalamenti J.P."/>
            <person name="Herman A."/>
            <person name="Mangelson H."/>
            <person name="Liachko I."/>
            <person name="Sullivan S."/>
            <person name="Sone E.D."/>
            <person name="Koren S."/>
            <person name="Silverstein K.A.T."/>
            <person name="Beckman K.B."/>
            <person name="Gohl D.M."/>
        </authorList>
    </citation>
    <scope>NUCLEOTIDE SEQUENCE</scope>
    <source>
        <strain evidence="8">Duluth1</strain>
        <tissue evidence="8">Whole animal</tissue>
    </source>
</reference>
<dbReference type="GO" id="GO:0005524">
    <property type="term" value="F:ATP binding"/>
    <property type="evidence" value="ECO:0007669"/>
    <property type="project" value="UniProtKB-KW"/>
</dbReference>
<dbReference type="PROSITE" id="PS50011">
    <property type="entry name" value="PROTEIN_KINASE_DOM"/>
    <property type="match status" value="1"/>
</dbReference>
<dbReference type="InterPro" id="IPR008266">
    <property type="entry name" value="Tyr_kinase_AS"/>
</dbReference>
<dbReference type="GO" id="GO:0005886">
    <property type="term" value="C:plasma membrane"/>
    <property type="evidence" value="ECO:0007669"/>
    <property type="project" value="TreeGrafter"/>
</dbReference>
<protein>
    <recommendedName>
        <fullName evidence="7">Protein kinase domain-containing protein</fullName>
    </recommendedName>
</protein>
<proteinExistence type="predicted"/>